<dbReference type="AlphaFoldDB" id="A0A517L0J1"/>
<dbReference type="PANTHER" id="PTHR30520:SF6">
    <property type="entry name" value="FORMATE_NITRATE FAMILY TRANSPORTER (EUROFUNG)"/>
    <property type="match status" value="1"/>
</dbReference>
<keyword evidence="2 6" id="KW-0812">Transmembrane</keyword>
<evidence type="ECO:0000256" key="2">
    <source>
        <dbReference type="ARBA" id="ARBA00022692"/>
    </source>
</evidence>
<accession>A0A517L0J1</accession>
<dbReference type="InterPro" id="IPR000292">
    <property type="entry name" value="For/NO2_transpt"/>
</dbReference>
<name>A0A517L0J1_9PEZI</name>
<dbReference type="PANTHER" id="PTHR30520">
    <property type="entry name" value="FORMATE TRANSPORTER-RELATED"/>
    <property type="match status" value="1"/>
</dbReference>
<evidence type="ECO:0000313" key="9">
    <source>
        <dbReference type="Proteomes" id="UP000316270"/>
    </source>
</evidence>
<evidence type="ECO:0000256" key="3">
    <source>
        <dbReference type="ARBA" id="ARBA00022989"/>
    </source>
</evidence>
<dbReference type="EMBL" id="CP042186">
    <property type="protein sequence ID" value="QDS69161.1"/>
    <property type="molecule type" value="Genomic_DNA"/>
</dbReference>
<dbReference type="GO" id="GO:0005886">
    <property type="term" value="C:plasma membrane"/>
    <property type="evidence" value="ECO:0007669"/>
    <property type="project" value="TreeGrafter"/>
</dbReference>
<feature type="domain" description="DUF4470" evidence="7">
    <location>
        <begin position="45"/>
        <end position="140"/>
    </location>
</feature>
<evidence type="ECO:0000313" key="8">
    <source>
        <dbReference type="EMBL" id="QDS69161.1"/>
    </source>
</evidence>
<dbReference type="STRING" id="50376.A0A517L0J1"/>
<sequence length="727" mass="83357">MDCQDTLGSSFWKPSWEAEKRKLAFISSTNVINIFPVAFGGGKTPWGDVPAVDILQIEKNERKDAAQDFRMLFAASVDLRNVVKTVVDLPPSYNGTCEIVLNDEDAWLVSRNVILLMVALVYEPTEAAETMLHLWYSAFIPKSMLKILRSKVLPLLEAVSVKNKDKSPEVLVSKKWTFGSSSLRLVLQKHYWDYLLQYFENRDYLPLKYAQQARTVTTMAPEAKDYIERQLYTYKQMARRSHMKFRYDGLLLPFGASAQQFDTPNPLLFRQHYTWPVHKQDQIWPIIDTADPIAGWSPLETRKVVLTARSDVYGRLYQYLLGQFKQFSRKIKDVSTKFHYFNIAPPNLPHYMNQYGLSRGTFDRVEVSNLADSRYLGLETTLTTFNPLLKHRRDNPHATLLTLFVHAVHEVQSSTDTLKTLNKVYPRVAQYLSIVKHSDYGYGHAPQPSSVRFMQAMAACKDHDHLWDTWAKKMDLNKVAKAANLRQKRKNTVVEPWPFRIPKDASFDEFWEMFGAGGGPERISALVFPHGLCMIVLTGSDLCTSSFMFTTTAVLQRRLSLVKMLVHWLVTFFGNLAGSLFIVAIIMGYGGVFDTAYYKTETKNFARTKQVTPQWHQIFLRGIGANWLVSLACYQGMSGRDYISKLVGIWWPTFAFVSFGLDHVVANMFFIPMGIWQGAPGITVGLYIWKGIIPTLIGNHSHVDWECGWRRLVCWNSILVFAFVWRG</sequence>
<keyword evidence="3 6" id="KW-1133">Transmembrane helix</keyword>
<evidence type="ECO:0000259" key="7">
    <source>
        <dbReference type="Pfam" id="PF14737"/>
    </source>
</evidence>
<feature type="transmembrane region" description="Helical" evidence="6">
    <location>
        <begin position="618"/>
        <end position="637"/>
    </location>
</feature>
<dbReference type="OrthoDB" id="5282002at2759"/>
<evidence type="ECO:0000256" key="6">
    <source>
        <dbReference type="SAM" id="Phobius"/>
    </source>
</evidence>
<dbReference type="Proteomes" id="UP000316270">
    <property type="component" value="Chromosome 2"/>
</dbReference>
<gene>
    <name evidence="8" type="ORF">FKW77_010530</name>
</gene>
<feature type="transmembrane region" description="Helical" evidence="6">
    <location>
        <begin position="565"/>
        <end position="597"/>
    </location>
</feature>
<dbReference type="GO" id="GO:0015707">
    <property type="term" value="P:nitrite transport"/>
    <property type="evidence" value="ECO:0007669"/>
    <property type="project" value="TreeGrafter"/>
</dbReference>
<evidence type="ECO:0000256" key="5">
    <source>
        <dbReference type="ARBA" id="ARBA00049660"/>
    </source>
</evidence>
<feature type="transmembrane region" description="Helical" evidence="6">
    <location>
        <begin position="709"/>
        <end position="725"/>
    </location>
</feature>
<dbReference type="Gene3D" id="1.20.1080.10">
    <property type="entry name" value="Glycerol uptake facilitator protein"/>
    <property type="match status" value="1"/>
</dbReference>
<evidence type="ECO:0000256" key="4">
    <source>
        <dbReference type="ARBA" id="ARBA00023136"/>
    </source>
</evidence>
<organism evidence="8 9">
    <name type="scientific">Venturia effusa</name>
    <dbReference type="NCBI Taxonomy" id="50376"/>
    <lineage>
        <taxon>Eukaryota</taxon>
        <taxon>Fungi</taxon>
        <taxon>Dikarya</taxon>
        <taxon>Ascomycota</taxon>
        <taxon>Pezizomycotina</taxon>
        <taxon>Dothideomycetes</taxon>
        <taxon>Pleosporomycetidae</taxon>
        <taxon>Venturiales</taxon>
        <taxon>Venturiaceae</taxon>
        <taxon>Venturia</taxon>
    </lineage>
</organism>
<keyword evidence="9" id="KW-1185">Reference proteome</keyword>
<evidence type="ECO:0000256" key="1">
    <source>
        <dbReference type="ARBA" id="ARBA00004141"/>
    </source>
</evidence>
<dbReference type="GO" id="GO:0015513">
    <property type="term" value="F:high-affinity secondary active nitrite transmembrane transporter activity"/>
    <property type="evidence" value="ECO:0007669"/>
    <property type="project" value="TreeGrafter"/>
</dbReference>
<feature type="transmembrane region" description="Helical" evidence="6">
    <location>
        <begin position="649"/>
        <end position="671"/>
    </location>
</feature>
<comment type="subcellular location">
    <subcellularLocation>
        <location evidence="1">Membrane</location>
        <topology evidence="1">Multi-pass membrane protein</topology>
    </subcellularLocation>
</comment>
<dbReference type="Pfam" id="PF14737">
    <property type="entry name" value="DUF4470"/>
    <property type="match status" value="1"/>
</dbReference>
<reference evidence="8 9" key="1">
    <citation type="submission" date="2019-07" db="EMBL/GenBank/DDBJ databases">
        <title>Finished genome of Venturia effusa.</title>
        <authorList>
            <person name="Young C.A."/>
            <person name="Cox M.P."/>
            <person name="Ganley A.R.D."/>
            <person name="David W.J."/>
        </authorList>
    </citation>
    <scope>NUCLEOTIDE SEQUENCE [LARGE SCALE GENOMIC DNA]</scope>
    <source>
        <strain evidence="9">albino</strain>
    </source>
</reference>
<proteinExistence type="inferred from homology"/>
<keyword evidence="4 6" id="KW-0472">Membrane</keyword>
<comment type="similarity">
    <text evidence="5">Belongs to the FNT transporter (TC 1.A.16) family.</text>
</comment>
<dbReference type="Pfam" id="PF01226">
    <property type="entry name" value="Form_Nir_trans"/>
    <property type="match status" value="1"/>
</dbReference>
<feature type="transmembrane region" description="Helical" evidence="6">
    <location>
        <begin position="678"/>
        <end position="697"/>
    </location>
</feature>
<dbReference type="InterPro" id="IPR023271">
    <property type="entry name" value="Aquaporin-like"/>
</dbReference>
<protein>
    <recommendedName>
        <fullName evidence="7">DUF4470 domain-containing protein</fullName>
    </recommendedName>
</protein>
<dbReference type="InterPro" id="IPR027974">
    <property type="entry name" value="DUF4470"/>
</dbReference>